<accession>A0A0R2M0K9</accession>
<dbReference type="AlphaFoldDB" id="A0A0R2M0K9"/>
<evidence type="ECO:0000313" key="1">
    <source>
        <dbReference type="EMBL" id="KRO07417.1"/>
    </source>
</evidence>
<gene>
    <name evidence="1" type="ORF">IV64_GL001337</name>
</gene>
<reference evidence="1 2" key="1">
    <citation type="journal article" date="2015" name="Genome Announc.">
        <title>Expanding the biotechnology potential of lactobacilli through comparative genomics of 213 strains and associated genera.</title>
        <authorList>
            <person name="Sun Z."/>
            <person name="Harris H.M."/>
            <person name="McCann A."/>
            <person name="Guo C."/>
            <person name="Argimon S."/>
            <person name="Zhang W."/>
            <person name="Yang X."/>
            <person name="Jeffery I.B."/>
            <person name="Cooney J.C."/>
            <person name="Kagawa T.F."/>
            <person name="Liu W."/>
            <person name="Song Y."/>
            <person name="Salvetti E."/>
            <person name="Wrobel A."/>
            <person name="Rasinkangas P."/>
            <person name="Parkhill J."/>
            <person name="Rea M.C."/>
            <person name="O'Sullivan O."/>
            <person name="Ritari J."/>
            <person name="Douillard F.P."/>
            <person name="Paul Ross R."/>
            <person name="Yang R."/>
            <person name="Briner A.E."/>
            <person name="Felis G.E."/>
            <person name="de Vos W.M."/>
            <person name="Barrangou R."/>
            <person name="Klaenhammer T.R."/>
            <person name="Caufield P.W."/>
            <person name="Cui Y."/>
            <person name="Zhang H."/>
            <person name="O'Toole P.W."/>
        </authorList>
    </citation>
    <scope>NUCLEOTIDE SEQUENCE [LARGE SCALE GENOMIC DNA]</scope>
    <source>
        <strain evidence="1 2">LMG 26013</strain>
    </source>
</reference>
<name>A0A0R2M0K9_9LACO</name>
<evidence type="ECO:0000313" key="2">
    <source>
        <dbReference type="Proteomes" id="UP000051783"/>
    </source>
</evidence>
<sequence length="57" mass="6697">MAAELSVTIDFLVNNRQISLDKFDHKPNHTRAQKDSIQSIDFEKKFNRIAKTYDLDE</sequence>
<keyword evidence="2" id="KW-1185">Reference proteome</keyword>
<organism evidence="1 2">
    <name type="scientific">Lactiplantibacillus xiangfangensis</name>
    <dbReference type="NCBI Taxonomy" id="942150"/>
    <lineage>
        <taxon>Bacteria</taxon>
        <taxon>Bacillati</taxon>
        <taxon>Bacillota</taxon>
        <taxon>Bacilli</taxon>
        <taxon>Lactobacillales</taxon>
        <taxon>Lactobacillaceae</taxon>
        <taxon>Lactiplantibacillus</taxon>
    </lineage>
</organism>
<comment type="caution">
    <text evidence="1">The sequence shown here is derived from an EMBL/GenBank/DDBJ whole genome shotgun (WGS) entry which is preliminary data.</text>
</comment>
<dbReference type="Proteomes" id="UP000051783">
    <property type="component" value="Unassembled WGS sequence"/>
</dbReference>
<dbReference type="EMBL" id="JQCL01000103">
    <property type="protein sequence ID" value="KRO07417.1"/>
    <property type="molecule type" value="Genomic_DNA"/>
</dbReference>
<protein>
    <submittedName>
        <fullName evidence="1">Uncharacterized protein</fullName>
    </submittedName>
</protein>
<proteinExistence type="predicted"/>
<dbReference type="PATRIC" id="fig|942150.3.peg.1380"/>